<keyword evidence="1" id="KW-0812">Transmembrane</keyword>
<feature type="transmembrane region" description="Helical" evidence="1">
    <location>
        <begin position="6"/>
        <end position="23"/>
    </location>
</feature>
<dbReference type="OrthoDB" id="9806160at2"/>
<name>A0A1G6KV12_9BACT</name>
<feature type="transmembrane region" description="Helical" evidence="1">
    <location>
        <begin position="68"/>
        <end position="85"/>
    </location>
</feature>
<evidence type="ECO:0000313" key="3">
    <source>
        <dbReference type="Proteomes" id="UP000199452"/>
    </source>
</evidence>
<feature type="transmembrane region" description="Helical" evidence="1">
    <location>
        <begin position="220"/>
        <end position="244"/>
    </location>
</feature>
<feature type="transmembrane region" description="Helical" evidence="1">
    <location>
        <begin position="322"/>
        <end position="339"/>
    </location>
</feature>
<proteinExistence type="predicted"/>
<reference evidence="2 3" key="1">
    <citation type="submission" date="2016-09" db="EMBL/GenBank/DDBJ databases">
        <authorList>
            <person name="Capua I."/>
            <person name="De Benedictis P."/>
            <person name="Joannis T."/>
            <person name="Lombin L.H."/>
            <person name="Cattoli G."/>
        </authorList>
    </citation>
    <scope>NUCLEOTIDE SEQUENCE [LARGE SCALE GENOMIC DNA]</scope>
    <source>
        <strain evidence="2 3">A7P-90m</strain>
    </source>
</reference>
<organism evidence="2 3">
    <name type="scientific">Williamwhitmania taraxaci</name>
    <dbReference type="NCBI Taxonomy" id="1640674"/>
    <lineage>
        <taxon>Bacteria</taxon>
        <taxon>Pseudomonadati</taxon>
        <taxon>Bacteroidota</taxon>
        <taxon>Bacteroidia</taxon>
        <taxon>Bacteroidales</taxon>
        <taxon>Williamwhitmaniaceae</taxon>
        <taxon>Williamwhitmania</taxon>
    </lineage>
</organism>
<feature type="transmembrane region" description="Helical" evidence="1">
    <location>
        <begin position="144"/>
        <end position="162"/>
    </location>
</feature>
<dbReference type="Proteomes" id="UP000199452">
    <property type="component" value="Unassembled WGS sequence"/>
</dbReference>
<accession>A0A1G6KV12</accession>
<dbReference type="AlphaFoldDB" id="A0A1G6KV12"/>
<feature type="transmembrane region" description="Helical" evidence="1">
    <location>
        <begin position="168"/>
        <end position="185"/>
    </location>
</feature>
<evidence type="ECO:0000313" key="2">
    <source>
        <dbReference type="EMBL" id="SDC34668.1"/>
    </source>
</evidence>
<protein>
    <recommendedName>
        <fullName evidence="4">Dolichyl-phosphate-mannose-protein mannosyltransferase</fullName>
    </recommendedName>
</protein>
<gene>
    <name evidence="2" type="ORF">SAMN05216323_10277</name>
</gene>
<dbReference type="RefSeq" id="WP_092437943.1">
    <property type="nucleotide sequence ID" value="NZ_FMYP01000027.1"/>
</dbReference>
<feature type="transmembrane region" description="Helical" evidence="1">
    <location>
        <begin position="359"/>
        <end position="377"/>
    </location>
</feature>
<evidence type="ECO:0000256" key="1">
    <source>
        <dbReference type="SAM" id="Phobius"/>
    </source>
</evidence>
<feature type="transmembrane region" description="Helical" evidence="1">
    <location>
        <begin position="256"/>
        <end position="277"/>
    </location>
</feature>
<sequence>MSAKSINRIVGFLFLSINGLFLIKYAEGVTPINSYMIGMAYMLISGILLAFLGKVLPRLPYSARMGKVLLGGVLMVFIGLGLFLLHKIDPYQVKVDRWSAIHNFLALMFDGKFPYDAVTHCGQYASPFPVWIALHIPAYFLGDVGYSQIFFFVGTVIAIGTLTKNVKIALLFCLLMMASPAFWYELAVRSDFMSNMMLALILILFLHYKEINLTNAPYTVAVLVGLIFSTRLLIAIPLIVFLFSDAWQLRNDMKRIFTISMLALGVFGLSFLPFILWDFQHLAFLKHNPFILQTNKMDLWLVILGLTLAMVASLYAKRLLSVFTGIALSLGVMMLVYLVENSLEDSWNFAVFGNGIDLAYIASALPFAAFALAMKAASNTEKGKQKNWAKF</sequence>
<keyword evidence="1" id="KW-0472">Membrane</keyword>
<keyword evidence="1" id="KW-1133">Transmembrane helix</keyword>
<evidence type="ECO:0008006" key="4">
    <source>
        <dbReference type="Google" id="ProtNLM"/>
    </source>
</evidence>
<keyword evidence="3" id="KW-1185">Reference proteome</keyword>
<feature type="transmembrane region" description="Helical" evidence="1">
    <location>
        <begin position="297"/>
        <end position="315"/>
    </location>
</feature>
<feature type="transmembrane region" description="Helical" evidence="1">
    <location>
        <begin position="35"/>
        <end position="56"/>
    </location>
</feature>
<dbReference type="EMBL" id="FMYP01000027">
    <property type="protein sequence ID" value="SDC34668.1"/>
    <property type="molecule type" value="Genomic_DNA"/>
</dbReference>